<keyword evidence="2" id="KW-1185">Reference proteome</keyword>
<name>A0ABT0DCF9_9HYPH</name>
<gene>
    <name evidence="1" type="ORF">MWN34_12065</name>
</gene>
<dbReference type="RefSeq" id="WP_247029533.1">
    <property type="nucleotide sequence ID" value="NZ_JALKCH010000007.1"/>
</dbReference>
<sequence length="96" mass="10602">MDEIVLTATEMENAAPLRKSNAAQDEMFCIQPHRDHWHVVHDGDRGSPYPTQRAAFDAAIAEMWAAVEAGHAATLRIAHVYLDDLPPGAARSRPQD</sequence>
<proteinExistence type="predicted"/>
<dbReference type="EMBL" id="JALKCH010000007">
    <property type="protein sequence ID" value="MCK0197648.1"/>
    <property type="molecule type" value="Genomic_DNA"/>
</dbReference>
<comment type="caution">
    <text evidence="1">The sequence shown here is derived from an EMBL/GenBank/DDBJ whole genome shotgun (WGS) entry which is preliminary data.</text>
</comment>
<evidence type="ECO:0000313" key="1">
    <source>
        <dbReference type="EMBL" id="MCK0197648.1"/>
    </source>
</evidence>
<accession>A0ABT0DCF9</accession>
<evidence type="ECO:0000313" key="2">
    <source>
        <dbReference type="Proteomes" id="UP001203284"/>
    </source>
</evidence>
<reference evidence="1 2" key="1">
    <citation type="submission" date="2022-04" db="EMBL/GenBank/DDBJ databases">
        <authorList>
            <person name="Grouzdev D.S."/>
            <person name="Pantiukh K.S."/>
            <person name="Krutkina M.S."/>
        </authorList>
    </citation>
    <scope>NUCLEOTIDE SEQUENCE [LARGE SCALE GENOMIC DNA]</scope>
    <source>
        <strain evidence="1 2">6x-1</strain>
    </source>
</reference>
<protein>
    <submittedName>
        <fullName evidence="1">Uncharacterized protein</fullName>
    </submittedName>
</protein>
<organism evidence="1 2">
    <name type="scientific">Ancylobacter crimeensis</name>
    <dbReference type="NCBI Taxonomy" id="2579147"/>
    <lineage>
        <taxon>Bacteria</taxon>
        <taxon>Pseudomonadati</taxon>
        <taxon>Pseudomonadota</taxon>
        <taxon>Alphaproteobacteria</taxon>
        <taxon>Hyphomicrobiales</taxon>
        <taxon>Xanthobacteraceae</taxon>
        <taxon>Ancylobacter</taxon>
    </lineage>
</organism>
<dbReference type="Proteomes" id="UP001203284">
    <property type="component" value="Unassembled WGS sequence"/>
</dbReference>